<dbReference type="AlphaFoldDB" id="A0A445DSE6"/>
<feature type="transmembrane region" description="Helical" evidence="1">
    <location>
        <begin position="182"/>
        <end position="202"/>
    </location>
</feature>
<comment type="caution">
    <text evidence="2">The sequence shown here is derived from an EMBL/GenBank/DDBJ whole genome shotgun (WGS) entry which is preliminary data.</text>
</comment>
<name>A0A445DSE6_ARAHY</name>
<keyword evidence="1" id="KW-0812">Transmembrane</keyword>
<evidence type="ECO:0000256" key="1">
    <source>
        <dbReference type="SAM" id="Phobius"/>
    </source>
</evidence>
<proteinExistence type="predicted"/>
<keyword evidence="3" id="KW-1185">Reference proteome</keyword>
<protein>
    <submittedName>
        <fullName evidence="2">Uncharacterized protein</fullName>
    </submittedName>
</protein>
<accession>A0A445DSE6</accession>
<reference evidence="2 3" key="1">
    <citation type="submission" date="2019-01" db="EMBL/GenBank/DDBJ databases">
        <title>Sequencing of cultivated peanut Arachis hypogaea provides insights into genome evolution and oil improvement.</title>
        <authorList>
            <person name="Chen X."/>
        </authorList>
    </citation>
    <scope>NUCLEOTIDE SEQUENCE [LARGE SCALE GENOMIC DNA]</scope>
    <source>
        <strain evidence="3">cv. Fuhuasheng</strain>
        <tissue evidence="2">Leaves</tissue>
    </source>
</reference>
<keyword evidence="1" id="KW-0472">Membrane</keyword>
<evidence type="ECO:0000313" key="2">
    <source>
        <dbReference type="EMBL" id="RYR66098.1"/>
    </source>
</evidence>
<keyword evidence="1" id="KW-1133">Transmembrane helix</keyword>
<organism evidence="2 3">
    <name type="scientific">Arachis hypogaea</name>
    <name type="common">Peanut</name>
    <dbReference type="NCBI Taxonomy" id="3818"/>
    <lineage>
        <taxon>Eukaryota</taxon>
        <taxon>Viridiplantae</taxon>
        <taxon>Streptophyta</taxon>
        <taxon>Embryophyta</taxon>
        <taxon>Tracheophyta</taxon>
        <taxon>Spermatophyta</taxon>
        <taxon>Magnoliopsida</taxon>
        <taxon>eudicotyledons</taxon>
        <taxon>Gunneridae</taxon>
        <taxon>Pentapetalae</taxon>
        <taxon>rosids</taxon>
        <taxon>fabids</taxon>
        <taxon>Fabales</taxon>
        <taxon>Fabaceae</taxon>
        <taxon>Papilionoideae</taxon>
        <taxon>50 kb inversion clade</taxon>
        <taxon>dalbergioids sensu lato</taxon>
        <taxon>Dalbergieae</taxon>
        <taxon>Pterocarpus clade</taxon>
        <taxon>Arachis</taxon>
    </lineage>
</organism>
<dbReference type="EMBL" id="SDMP01000003">
    <property type="protein sequence ID" value="RYR66098.1"/>
    <property type="molecule type" value="Genomic_DNA"/>
</dbReference>
<dbReference type="Proteomes" id="UP000289738">
    <property type="component" value="Chromosome A03"/>
</dbReference>
<gene>
    <name evidence="2" type="ORF">Ahy_A03g012045</name>
</gene>
<evidence type="ECO:0000313" key="3">
    <source>
        <dbReference type="Proteomes" id="UP000289738"/>
    </source>
</evidence>
<sequence length="235" mass="26896">MGGSYVVGEGNVVAEDGEFSIDMKVGSRESMISQSKDTQSLEELITLCMSLSRRHSMQNAKGCDWLIRASLIRKKDCWEIKRYNGKHMCTMGTISQDHAKLDSNTTTDAIRPLDEAESIKVKSIITEVQSRFNYIVSYRKAWLEKQKSVAKIFCDWEVSYQTLLVWLKAMTAKMLRSRSSDFHVATFLLVALTNVLIGKYMYMMCIKCLKFVKSTEVSLFRLVTHLRGLDMKKQS</sequence>